<dbReference type="GeneID" id="19166855"/>
<organism evidence="3 4">
    <name type="scientific">Capronia epimyces CBS 606.96</name>
    <dbReference type="NCBI Taxonomy" id="1182542"/>
    <lineage>
        <taxon>Eukaryota</taxon>
        <taxon>Fungi</taxon>
        <taxon>Dikarya</taxon>
        <taxon>Ascomycota</taxon>
        <taxon>Pezizomycotina</taxon>
        <taxon>Eurotiomycetes</taxon>
        <taxon>Chaetothyriomycetidae</taxon>
        <taxon>Chaetothyriales</taxon>
        <taxon>Herpotrichiellaceae</taxon>
        <taxon>Capronia</taxon>
    </lineage>
</organism>
<name>W9YAV2_9EURO</name>
<dbReference type="Pfam" id="PF23544">
    <property type="entry name" value="AtuA_ferredoxin"/>
    <property type="match status" value="1"/>
</dbReference>
<evidence type="ECO:0008006" key="5">
    <source>
        <dbReference type="Google" id="ProtNLM"/>
    </source>
</evidence>
<evidence type="ECO:0000313" key="3">
    <source>
        <dbReference type="EMBL" id="EXJ89658.1"/>
    </source>
</evidence>
<dbReference type="AlphaFoldDB" id="W9YAV2"/>
<feature type="domain" description="AtuA-like ferredoxin-fold" evidence="2">
    <location>
        <begin position="522"/>
        <end position="620"/>
    </location>
</feature>
<reference evidence="3 4" key="1">
    <citation type="submission" date="2013-03" db="EMBL/GenBank/DDBJ databases">
        <title>The Genome Sequence of Capronia epimyces CBS 606.96.</title>
        <authorList>
            <consortium name="The Broad Institute Genomics Platform"/>
            <person name="Cuomo C."/>
            <person name="de Hoog S."/>
            <person name="Gorbushina A."/>
            <person name="Walker B."/>
            <person name="Young S.K."/>
            <person name="Zeng Q."/>
            <person name="Gargeya S."/>
            <person name="Fitzgerald M."/>
            <person name="Haas B."/>
            <person name="Abouelleil A."/>
            <person name="Allen A.W."/>
            <person name="Alvarado L."/>
            <person name="Arachchi H.M."/>
            <person name="Berlin A.M."/>
            <person name="Chapman S.B."/>
            <person name="Gainer-Dewar J."/>
            <person name="Goldberg J."/>
            <person name="Griggs A."/>
            <person name="Gujja S."/>
            <person name="Hansen M."/>
            <person name="Howarth C."/>
            <person name="Imamovic A."/>
            <person name="Ireland A."/>
            <person name="Larimer J."/>
            <person name="McCowan C."/>
            <person name="Murphy C."/>
            <person name="Pearson M."/>
            <person name="Poon T.W."/>
            <person name="Priest M."/>
            <person name="Roberts A."/>
            <person name="Saif S."/>
            <person name="Shea T."/>
            <person name="Sisk P."/>
            <person name="Sykes S."/>
            <person name="Wortman J."/>
            <person name="Nusbaum C."/>
            <person name="Birren B."/>
        </authorList>
    </citation>
    <scope>NUCLEOTIDE SEQUENCE [LARGE SCALE GENOMIC DNA]</scope>
    <source>
        <strain evidence="3 4">CBS 606.96</strain>
    </source>
</reference>
<keyword evidence="4" id="KW-1185">Reference proteome</keyword>
<evidence type="ECO:0000259" key="2">
    <source>
        <dbReference type="Pfam" id="PF23544"/>
    </source>
</evidence>
<dbReference type="Proteomes" id="UP000019478">
    <property type="component" value="Unassembled WGS sequence"/>
</dbReference>
<dbReference type="Pfam" id="PF07287">
    <property type="entry name" value="AtuA"/>
    <property type="match status" value="1"/>
</dbReference>
<gene>
    <name evidence="3" type="ORF">A1O3_02725</name>
</gene>
<dbReference type="InterPro" id="IPR056362">
    <property type="entry name" value="AtuA-like_ferredoxin_dom"/>
</dbReference>
<accession>W9YAV2</accession>
<dbReference type="HOGENOM" id="CLU_012617_0_1_1"/>
<protein>
    <recommendedName>
        <fullName evidence="5">DUF1446 domain-containing protein</fullName>
    </recommendedName>
</protein>
<comment type="caution">
    <text evidence="3">The sequence shown here is derived from an EMBL/GenBank/DDBJ whole genome shotgun (WGS) entry which is preliminary data.</text>
</comment>
<dbReference type="InterPro" id="IPR010839">
    <property type="entry name" value="AtuA_N"/>
</dbReference>
<proteinExistence type="predicted"/>
<dbReference type="PANTHER" id="PTHR47585:SF1">
    <property type="entry name" value="DUF1446 DOMAIN-CONTAINING PROTEIN"/>
    <property type="match status" value="1"/>
</dbReference>
<dbReference type="eggNOG" id="ENOG502QS8D">
    <property type="taxonomic scope" value="Eukaryota"/>
</dbReference>
<feature type="domain" description="Acyclic terpene utilisation N-terminal" evidence="1">
    <location>
        <begin position="18"/>
        <end position="478"/>
    </location>
</feature>
<evidence type="ECO:0000313" key="4">
    <source>
        <dbReference type="Proteomes" id="UP000019478"/>
    </source>
</evidence>
<dbReference type="EMBL" id="AMGY01000002">
    <property type="protein sequence ID" value="EXJ89658.1"/>
    <property type="molecule type" value="Genomic_DNA"/>
</dbReference>
<evidence type="ECO:0000259" key="1">
    <source>
        <dbReference type="Pfam" id="PF07287"/>
    </source>
</evidence>
<dbReference type="RefSeq" id="XP_007731055.1">
    <property type="nucleotide sequence ID" value="XM_007732865.1"/>
</dbReference>
<dbReference type="OrthoDB" id="10265871at2759"/>
<sequence length="630" mass="69654">MVAKNDWRAGAFGVRPARVANCSGYHGDPAREMYKQATLGEVDFITGDYLAEVNMANNAESFAHGNHPGYEETAWEGLQQTIDVIAQKHIKVAINGGALSPEGLALRVAGLVQEKGYRLKVAYVSGDNVLPKLGKHMARRKDEALAHLDSVNRNVSLSSESESFLFAREDEDIEPREIVSANAYLGAHSIYEAFRHGADIIICGRVSDASPVMACAWYWWSWSITSYNELAGALVAGHLIECSAYVTGGNFAGFDAFDLDRFVDPGFPIAEIARDGSCVITKHPGTGGMVTVDTCRSQLVYELQGNVYLNSDVKAYLDHVVMEQVGHDRVHVSGIHGAPPPDTTKLAVFYKGGYEMQALFNATGYASDKKFDLFSRQVRFFLGEEALRRFDVFEFQQIGVPATNPSNQNSSTIYIRIFAQSTSAEALQAITRAVRDVSLKHFSGFHSSLDMRTAVPRPYLAYYPALWPQSEIEERFHLVSADGTIESFDTAGPVNFDHVGQRESYDTKLPVDLNLKGELREVRLGDIALGRSGDKGANLNFGLFVHTQAEWDWLRSFMSRAKVQELLGDDWRADFSIERVEFPGILAVHFVVYGILGRGVSSSKRLDGFGKGFIDYVRDKVVEAPISILK</sequence>
<dbReference type="PANTHER" id="PTHR47585">
    <property type="match status" value="1"/>
</dbReference>